<evidence type="ECO:0000256" key="3">
    <source>
        <dbReference type="ARBA" id="ARBA00022898"/>
    </source>
</evidence>
<evidence type="ECO:0000256" key="1">
    <source>
        <dbReference type="ARBA" id="ARBA00001933"/>
    </source>
</evidence>
<evidence type="ECO:0000256" key="5">
    <source>
        <dbReference type="ARBA" id="ARBA00041766"/>
    </source>
</evidence>
<dbReference type="GO" id="GO:0006565">
    <property type="term" value="P:L-serine catabolic process"/>
    <property type="evidence" value="ECO:0007669"/>
    <property type="project" value="TreeGrafter"/>
</dbReference>
<evidence type="ECO:0000256" key="4">
    <source>
        <dbReference type="ARBA" id="ARBA00023239"/>
    </source>
</evidence>
<dbReference type="InterPro" id="IPR002912">
    <property type="entry name" value="ACT_dom"/>
</dbReference>
<dbReference type="PROSITE" id="PS51671">
    <property type="entry name" value="ACT"/>
    <property type="match status" value="1"/>
</dbReference>
<evidence type="ECO:0000313" key="9">
    <source>
        <dbReference type="EMBL" id="KAJ1525807.1"/>
    </source>
</evidence>
<dbReference type="Proteomes" id="UP001075354">
    <property type="component" value="Chromosome 7"/>
</dbReference>
<dbReference type="GO" id="GO:0009097">
    <property type="term" value="P:isoleucine biosynthetic process"/>
    <property type="evidence" value="ECO:0007669"/>
    <property type="project" value="TreeGrafter"/>
</dbReference>
<dbReference type="GO" id="GO:0003941">
    <property type="term" value="F:L-serine ammonia-lyase activity"/>
    <property type="evidence" value="ECO:0007669"/>
    <property type="project" value="TreeGrafter"/>
</dbReference>
<dbReference type="Pfam" id="PF00291">
    <property type="entry name" value="PALP"/>
    <property type="match status" value="1"/>
</dbReference>
<keyword evidence="3" id="KW-0663">Pyridoxal phosphate</keyword>
<dbReference type="InterPro" id="IPR050147">
    <property type="entry name" value="Ser/Thr_Dehydratase"/>
</dbReference>
<dbReference type="CDD" id="cd01562">
    <property type="entry name" value="Thr-dehyd"/>
    <property type="match status" value="1"/>
</dbReference>
<gene>
    <name evidence="9" type="ORF">ONE63_009010</name>
</gene>
<dbReference type="GO" id="GO:0004794">
    <property type="term" value="F:threonine deaminase activity"/>
    <property type="evidence" value="ECO:0007669"/>
    <property type="project" value="TreeGrafter"/>
</dbReference>
<dbReference type="InterPro" id="IPR001926">
    <property type="entry name" value="TrpB-like_PALP"/>
</dbReference>
<dbReference type="EMBL" id="JAPTSV010000007">
    <property type="protein sequence ID" value="KAJ1525807.1"/>
    <property type="molecule type" value="Genomic_DNA"/>
</dbReference>
<dbReference type="FunFam" id="3.40.50.1100:FF:000007">
    <property type="entry name" value="L-threonine dehydratase catabolic TdcB"/>
    <property type="match status" value="1"/>
</dbReference>
<dbReference type="CDD" id="cd04886">
    <property type="entry name" value="ACT_ThrD-II-like"/>
    <property type="match status" value="1"/>
</dbReference>
<evidence type="ECO:0000256" key="2">
    <source>
        <dbReference type="ARBA" id="ARBA00010869"/>
    </source>
</evidence>
<dbReference type="Gene3D" id="3.30.70.260">
    <property type="match status" value="1"/>
</dbReference>
<comment type="cofactor">
    <cofactor evidence="1">
        <name>pyridoxal 5'-phosphate</name>
        <dbReference type="ChEBI" id="CHEBI:597326"/>
    </cofactor>
</comment>
<dbReference type="PANTHER" id="PTHR48078">
    <property type="entry name" value="THREONINE DEHYDRATASE, MITOCHONDRIAL-RELATED"/>
    <property type="match status" value="1"/>
</dbReference>
<feature type="compositionally biased region" description="Low complexity" evidence="7">
    <location>
        <begin position="38"/>
        <end position="52"/>
    </location>
</feature>
<evidence type="ECO:0000256" key="7">
    <source>
        <dbReference type="SAM" id="MobiDB-lite"/>
    </source>
</evidence>
<keyword evidence="10" id="KW-1185">Reference proteome</keyword>
<evidence type="ECO:0000313" key="10">
    <source>
        <dbReference type="Proteomes" id="UP001075354"/>
    </source>
</evidence>
<dbReference type="AlphaFoldDB" id="A0AAV7XMC7"/>
<protein>
    <recommendedName>
        <fullName evidence="5">L-serine deaminase</fullName>
    </recommendedName>
    <alternativeName>
        <fullName evidence="6">L-threonine dehydratase</fullName>
    </alternativeName>
</protein>
<feature type="domain" description="ACT" evidence="8">
    <location>
        <begin position="441"/>
        <end position="518"/>
    </location>
</feature>
<dbReference type="InterPro" id="IPR036052">
    <property type="entry name" value="TrpB-like_PALP_sf"/>
</dbReference>
<name>A0AAV7XMC7_9NEOP</name>
<dbReference type="PANTHER" id="PTHR48078:SF19">
    <property type="entry name" value="ACT DOMAIN-CONTAINING PROTEIN"/>
    <property type="match status" value="1"/>
</dbReference>
<accession>A0AAV7XMC7</accession>
<reference evidence="9" key="1">
    <citation type="submission" date="2022-12" db="EMBL/GenBank/DDBJ databases">
        <title>Chromosome-level genome assembly of the bean flower thrips Megalurothrips usitatus.</title>
        <authorList>
            <person name="Ma L."/>
            <person name="Liu Q."/>
            <person name="Li H."/>
            <person name="Cai W."/>
        </authorList>
    </citation>
    <scope>NUCLEOTIDE SEQUENCE</scope>
    <source>
        <strain evidence="9">Cailab_2022a</strain>
    </source>
</reference>
<feature type="compositionally biased region" description="Polar residues" evidence="7">
    <location>
        <begin position="70"/>
        <end position="79"/>
    </location>
</feature>
<evidence type="ECO:0000256" key="6">
    <source>
        <dbReference type="ARBA" id="ARBA00042605"/>
    </source>
</evidence>
<proteinExistence type="inferred from homology"/>
<dbReference type="SUPFAM" id="SSF53686">
    <property type="entry name" value="Tryptophan synthase beta subunit-like PLP-dependent enzymes"/>
    <property type="match status" value="1"/>
</dbReference>
<dbReference type="Gene3D" id="3.40.50.1100">
    <property type="match status" value="2"/>
</dbReference>
<feature type="region of interest" description="Disordered" evidence="7">
    <location>
        <begin position="1"/>
        <end position="79"/>
    </location>
</feature>
<sequence>MRRRPGPQIRAVAAGAERALPGSGGAAEHSPAPAPGPSTAQQSRAGQSGAATRGASGQSARPRLPRRGPHNSNSNIRRPFSNLSLPLLTLPGNAYRGEITLDGKDPMCDADNPVRLQFEDVTSAAFKIKGGILSTPCMLSHLSALTGMEVYLKQDFLQFTGSFKERGARYALMELPASQKERGVISASLGNHALALSYHGKLLGVPVTVVMPIVAPMMKIQSCRQHGATVVVQGQDMAEAKALAMRMARDQHLAYINGYDHPHIMAGQGTLGLEILEQVPDVDAIVVPVGGAGLIAGIATAVKSMRPNVKIIGVESERCASFSAALQAGKPVPVSGGPTIADGLAVPTVGYNAFVTAAPLVDRMVVVKEETVAVSILRLVELEKCVVEGAAACGLAAILDGQLDEFKGKKLVLLLCGGNIDTTVLGRCLERGLAVDGRLIKFSVTVSDRPGGIAELCAQLARFGVSIKDIEHERAWIASDVFSVSVTVTCETRDMDHANELKEHLNKNYTHTVFPEMR</sequence>
<dbReference type="GO" id="GO:0006567">
    <property type="term" value="P:L-threonine catabolic process"/>
    <property type="evidence" value="ECO:0007669"/>
    <property type="project" value="TreeGrafter"/>
</dbReference>
<comment type="caution">
    <text evidence="9">The sequence shown here is derived from an EMBL/GenBank/DDBJ whole genome shotgun (WGS) entry which is preliminary data.</text>
</comment>
<dbReference type="InterPro" id="IPR044561">
    <property type="entry name" value="ACT_ThrD-II-like"/>
</dbReference>
<evidence type="ECO:0000259" key="8">
    <source>
        <dbReference type="PROSITE" id="PS51671"/>
    </source>
</evidence>
<organism evidence="9 10">
    <name type="scientific">Megalurothrips usitatus</name>
    <name type="common">bean blossom thrips</name>
    <dbReference type="NCBI Taxonomy" id="439358"/>
    <lineage>
        <taxon>Eukaryota</taxon>
        <taxon>Metazoa</taxon>
        <taxon>Ecdysozoa</taxon>
        <taxon>Arthropoda</taxon>
        <taxon>Hexapoda</taxon>
        <taxon>Insecta</taxon>
        <taxon>Pterygota</taxon>
        <taxon>Neoptera</taxon>
        <taxon>Paraneoptera</taxon>
        <taxon>Thysanoptera</taxon>
        <taxon>Terebrantia</taxon>
        <taxon>Thripoidea</taxon>
        <taxon>Thripidae</taxon>
        <taxon>Megalurothrips</taxon>
    </lineage>
</organism>
<keyword evidence="4" id="KW-0456">Lyase</keyword>
<comment type="similarity">
    <text evidence="2">Belongs to the serine/threonine dehydratase family.</text>
</comment>